<evidence type="ECO:0000256" key="4">
    <source>
        <dbReference type="SAM" id="SignalP"/>
    </source>
</evidence>
<dbReference type="InterPro" id="IPR001661">
    <property type="entry name" value="Glyco_hydro_37"/>
</dbReference>
<dbReference type="RefSeq" id="WP_089178975.1">
    <property type="nucleotide sequence ID" value="NZ_CP023189.1"/>
</dbReference>
<dbReference type="PANTHER" id="PTHR23403:SF8">
    <property type="entry name" value="CYTOPLASMIC TREHALASE"/>
    <property type="match status" value="1"/>
</dbReference>
<feature type="compositionally biased region" description="Acidic residues" evidence="3">
    <location>
        <begin position="648"/>
        <end position="658"/>
    </location>
</feature>
<accession>A0AAN1U909</accession>
<feature type="compositionally biased region" description="Basic and acidic residues" evidence="3">
    <location>
        <begin position="616"/>
        <end position="630"/>
    </location>
</feature>
<gene>
    <name evidence="5" type="ORF">CJF59_07490</name>
</gene>
<keyword evidence="4" id="KW-0732">Signal</keyword>
<dbReference type="PROSITE" id="PS00927">
    <property type="entry name" value="TREHALASE_1"/>
    <property type="match status" value="1"/>
</dbReference>
<dbReference type="NCBIfam" id="NF009774">
    <property type="entry name" value="PRK13271.1"/>
    <property type="match status" value="1"/>
</dbReference>
<feature type="chain" id="PRO_5042948962" evidence="4">
    <location>
        <begin position="33"/>
        <end position="684"/>
    </location>
</feature>
<keyword evidence="1" id="KW-0378">Hydrolase</keyword>
<evidence type="ECO:0000256" key="1">
    <source>
        <dbReference type="ARBA" id="ARBA00022801"/>
    </source>
</evidence>
<feature type="compositionally biased region" description="Basic and acidic residues" evidence="3">
    <location>
        <begin position="671"/>
        <end position="684"/>
    </location>
</feature>
<keyword evidence="2" id="KW-0326">Glycosidase</keyword>
<feature type="region of interest" description="Disordered" evidence="3">
    <location>
        <begin position="595"/>
        <end position="684"/>
    </location>
</feature>
<dbReference type="GO" id="GO:0004555">
    <property type="term" value="F:alpha,alpha-trehalase activity"/>
    <property type="evidence" value="ECO:0007669"/>
    <property type="project" value="InterPro"/>
</dbReference>
<dbReference type="PANTHER" id="PTHR23403">
    <property type="entry name" value="TREHALASE"/>
    <property type="match status" value="1"/>
</dbReference>
<dbReference type="GO" id="GO:0005993">
    <property type="term" value="P:trehalose catabolic process"/>
    <property type="evidence" value="ECO:0007669"/>
    <property type="project" value="TreeGrafter"/>
</dbReference>
<reference evidence="5 6" key="1">
    <citation type="submission" date="2017-09" db="EMBL/GenBank/DDBJ databases">
        <authorList>
            <person name="Kim K.H."/>
            <person name="Chun B.H."/>
            <person name="Han G.S."/>
            <person name="Hyun S.G."/>
            <person name="Jeon C.O."/>
        </authorList>
    </citation>
    <scope>NUCLEOTIDE SEQUENCE [LARGE SCALE GENOMIC DNA]</scope>
    <source>
        <strain evidence="5 6">SH</strain>
    </source>
</reference>
<dbReference type="InterPro" id="IPR018232">
    <property type="entry name" value="Glyco_hydro_37_CS"/>
</dbReference>
<evidence type="ECO:0000256" key="3">
    <source>
        <dbReference type="SAM" id="MobiDB-lite"/>
    </source>
</evidence>
<evidence type="ECO:0000313" key="6">
    <source>
        <dbReference type="Proteomes" id="UP000256572"/>
    </source>
</evidence>
<dbReference type="EMBL" id="CP023189">
    <property type="protein sequence ID" value="AXN00385.1"/>
    <property type="molecule type" value="Genomic_DNA"/>
</dbReference>
<dbReference type="AlphaFoldDB" id="A0AAN1U909"/>
<feature type="signal peptide" evidence="4">
    <location>
        <begin position="1"/>
        <end position="32"/>
    </location>
</feature>
<dbReference type="InterPro" id="IPR012341">
    <property type="entry name" value="6hp_glycosidase-like_sf"/>
</dbReference>
<feature type="region of interest" description="Disordered" evidence="3">
    <location>
        <begin position="328"/>
        <end position="350"/>
    </location>
</feature>
<dbReference type="NCBIfam" id="NF009773">
    <property type="entry name" value="PRK13270.1"/>
    <property type="match status" value="1"/>
</dbReference>
<dbReference type="Proteomes" id="UP000256572">
    <property type="component" value="Chromosome"/>
</dbReference>
<name>A0AAN1U909_9PROT</name>
<dbReference type="PROSITE" id="PS00928">
    <property type="entry name" value="TREHALASE_2"/>
    <property type="match status" value="1"/>
</dbReference>
<dbReference type="Pfam" id="PF01204">
    <property type="entry name" value="Trehalase"/>
    <property type="match status" value="1"/>
</dbReference>
<feature type="region of interest" description="Disordered" evidence="3">
    <location>
        <begin position="47"/>
        <end position="84"/>
    </location>
</feature>
<protein>
    <submittedName>
        <fullName evidence="5">Alpha,alpha-trehalase TreF</fullName>
    </submittedName>
</protein>
<dbReference type="InterPro" id="IPR008928">
    <property type="entry name" value="6-hairpin_glycosidase_sf"/>
</dbReference>
<dbReference type="PRINTS" id="PR00744">
    <property type="entry name" value="GLHYDRLASE37"/>
</dbReference>
<feature type="compositionally biased region" description="Basic and acidic residues" evidence="3">
    <location>
        <begin position="65"/>
        <end position="79"/>
    </location>
</feature>
<proteinExistence type="predicted"/>
<reference evidence="5 6" key="2">
    <citation type="submission" date="2018-08" db="EMBL/GenBank/DDBJ databases">
        <title>Acetobacter oryzifermentans sp. nov., isolated from Korea traditional vinegar and reclassification of Acetobacter pasteurianus subsp. ascendens (Henneberg 1898) as Acetobacter ascendens comb. nov.</title>
        <authorList>
            <person name="Cho G.Y."/>
            <person name="Lee S.H."/>
        </authorList>
    </citation>
    <scope>NUCLEOTIDE SEQUENCE [LARGE SCALE GENOMIC DNA]</scope>
    <source>
        <strain evidence="5 6">SH</strain>
    </source>
</reference>
<organism evidence="5 6">
    <name type="scientific">Acetobacter pomorum</name>
    <dbReference type="NCBI Taxonomy" id="65959"/>
    <lineage>
        <taxon>Bacteria</taxon>
        <taxon>Pseudomonadati</taxon>
        <taxon>Pseudomonadota</taxon>
        <taxon>Alphaproteobacteria</taxon>
        <taxon>Acetobacterales</taxon>
        <taxon>Acetobacteraceae</taxon>
        <taxon>Acetobacter</taxon>
    </lineage>
</organism>
<sequence>MPCFTGSLYKRTLPFYSVALLALLTAAPMAYAQDMTDAADAEGAQPLLSLAPLPPGSAQPAAPKPEGRKAPEVMAKSKSETPVAVEQDIRPPSIAFDGLFAAIHQTRMFTDPKVVSDIVPDRSPTDLVALWKQEKDKPGFNLKDFVTEHFTIPALRSAAYTRKPDESVRDYISGMWDVLTRDPDVAMPWSTLLPLPYKYIVPGGRFAEIYYWDSYFTMIGLYEDDHVDLMRDMVRDIASLIDTYGHMPNGNRTYYLSRSGLPFFSLMLDLLASHDGQIAYTSFLPELQKEYDYWTLGAANLPPGMARHHVVRLQDGTLMFRHWDTRSAPRDESWPQDMATAQETSRPSGEVWRDLRAGAESGWDFSSRWLADGKTLTTIQTTSLLTIELNCLMVHLDQTLSHAYALNGQEDKASYYAQQAEILRSGINRFLWNEKQGAYFDYNWRTGRQTNILSIATSMPLFLHQASVNQADAVAETLKTRLLHAGGLTATEHPTGQQWDAPNGWAPLEWMAVKGLEQYGHHEFAADIARRWMARVIGTFERSGVLLEKYDVSATEISPTGGKGGGEYPMQIGFGWTNGTLVGFMNRYPQNTRQVLDNNPLADQPSQEPLPPIDAWDAKGPEIPVEERSPLRGVPLSSLNMEQFNKDDDGDDDDDAPEQDAPHSAPSSDKPIQHSDQPAKPKDQ</sequence>
<dbReference type="SUPFAM" id="SSF48208">
    <property type="entry name" value="Six-hairpin glycosidases"/>
    <property type="match status" value="1"/>
</dbReference>
<evidence type="ECO:0000256" key="2">
    <source>
        <dbReference type="ARBA" id="ARBA00023295"/>
    </source>
</evidence>
<evidence type="ECO:0000313" key="5">
    <source>
        <dbReference type="EMBL" id="AXN00385.1"/>
    </source>
</evidence>
<dbReference type="Gene3D" id="1.50.10.10">
    <property type="match status" value="1"/>
</dbReference>